<dbReference type="PANTHER" id="PTHR12357">
    <property type="entry name" value="YTH YT521-B HOMOLOGY DOMAIN-CONTAINING"/>
    <property type="match status" value="1"/>
</dbReference>
<reference evidence="4" key="1">
    <citation type="submission" date="2025-08" db="UniProtKB">
        <authorList>
            <consortium name="RefSeq"/>
        </authorList>
    </citation>
    <scope>IDENTIFICATION</scope>
    <source>
        <tissue evidence="4">Fruit stalk</tissue>
    </source>
</reference>
<accession>A0A6P5Y2A6</accession>
<dbReference type="Proteomes" id="UP000515121">
    <property type="component" value="Unplaced"/>
</dbReference>
<dbReference type="GO" id="GO:0005737">
    <property type="term" value="C:cytoplasm"/>
    <property type="evidence" value="ECO:0007669"/>
    <property type="project" value="TreeGrafter"/>
</dbReference>
<keyword evidence="3" id="KW-1185">Reference proteome</keyword>
<dbReference type="GO" id="GO:1990247">
    <property type="term" value="F:N6-methyladenosine-containing RNA reader activity"/>
    <property type="evidence" value="ECO:0007669"/>
    <property type="project" value="UniProtKB-UniRule"/>
</dbReference>
<dbReference type="AlphaFoldDB" id="A0A6P5Y2A6"/>
<dbReference type="OrthoDB" id="306690at2759"/>
<proteinExistence type="inferred from homology"/>
<dbReference type="KEGG" id="dzi:111287734"/>
<dbReference type="RefSeq" id="XP_022734141.1">
    <property type="nucleotide sequence ID" value="XM_022878406.1"/>
</dbReference>
<dbReference type="CDD" id="cd21134">
    <property type="entry name" value="YTH"/>
    <property type="match status" value="1"/>
</dbReference>
<evidence type="ECO:0000256" key="1">
    <source>
        <dbReference type="RuleBase" id="RU369095"/>
    </source>
</evidence>
<dbReference type="InterPro" id="IPR045168">
    <property type="entry name" value="YTH_prot"/>
</dbReference>
<dbReference type="PROSITE" id="PS50882">
    <property type="entry name" value="YTH"/>
    <property type="match status" value="1"/>
</dbReference>
<name>A0A6P5Y2A6_DURZI</name>
<evidence type="ECO:0000259" key="2">
    <source>
        <dbReference type="PROSITE" id="PS50882"/>
    </source>
</evidence>
<organism evidence="3 4">
    <name type="scientific">Durio zibethinus</name>
    <name type="common">Durian</name>
    <dbReference type="NCBI Taxonomy" id="66656"/>
    <lineage>
        <taxon>Eukaryota</taxon>
        <taxon>Viridiplantae</taxon>
        <taxon>Streptophyta</taxon>
        <taxon>Embryophyta</taxon>
        <taxon>Tracheophyta</taxon>
        <taxon>Spermatophyta</taxon>
        <taxon>Magnoliopsida</taxon>
        <taxon>eudicotyledons</taxon>
        <taxon>Gunneridae</taxon>
        <taxon>Pentapetalae</taxon>
        <taxon>rosids</taxon>
        <taxon>malvids</taxon>
        <taxon>Malvales</taxon>
        <taxon>Malvaceae</taxon>
        <taxon>Helicteroideae</taxon>
        <taxon>Durio</taxon>
    </lineage>
</organism>
<evidence type="ECO:0000313" key="4">
    <source>
        <dbReference type="RefSeq" id="XP_022734141.1"/>
    </source>
</evidence>
<dbReference type="InterPro" id="IPR007275">
    <property type="entry name" value="YTH_domain"/>
</dbReference>
<sequence>MAMAHQSSDRLTSADSTEVLNVLLPDINNNNITNPNVLTNKDLVTVAHFRDGLHQSGVMPSVVDSKTSYSSQAQFYDEAHKQDSFLPYVNAEGLENGFHGIYNETVSLGFHGFGPNPQLPHRPYALVSSHLPPIADPSWLPNARHFPTSDSSYHQPSVPLNIAHVTSNAQFSHLDCPINLEQQVDRKRFGLRPNYLPQSGLYGGGSNFFGSSGKLCSSYQGFDGSGADGVSLDWSKHFSGKSSLFQVLYPAASPKRVDSLEFPSNDIGMASFQKRSFQGIGSCSGSGSGGYTASQSDQNFGCGSVSTSSLGINGQNWPKLDEARRSSCIDFSCSCNVTLDTLSEHNRGPRAFKPKSQIATKVFIVDSSKNGTNNGITNGLYNRQNFVTDYEGAKFFVIKSYSEDNVHKSIKYGVWASTPIGNKKLDTAYHEAKAKQGTFPVFLLFSVNASAQFCGVAEMVGPVDFDKSLDYWLQDKWSGQFPVKWYIIKDAPNSQFRHILLENNDNKPVTNSKDTQEVEFEQGIEMLNIFKNYESHSSILDDFYFYEERQKAMQERKARQLTSLVASPNDLVGESQNLVSLPNVFAKKLSKSFAEALLLNENEKAGGATGKVLSTAGGGLGG</sequence>
<dbReference type="GO" id="GO:0061157">
    <property type="term" value="P:mRNA destabilization"/>
    <property type="evidence" value="ECO:0007669"/>
    <property type="project" value="TreeGrafter"/>
</dbReference>
<dbReference type="GO" id="GO:0003729">
    <property type="term" value="F:mRNA binding"/>
    <property type="evidence" value="ECO:0007669"/>
    <property type="project" value="UniProtKB-UniRule"/>
</dbReference>
<feature type="domain" description="YTH" evidence="2">
    <location>
        <begin position="393"/>
        <end position="530"/>
    </location>
</feature>
<comment type="similarity">
    <text evidence="1">Belongs to the YTHDF family.</text>
</comment>
<dbReference type="PANTHER" id="PTHR12357:SF120">
    <property type="entry name" value="YTH DOMAIN-CONTAINING FAMILY PROTEIN"/>
    <property type="match status" value="1"/>
</dbReference>
<comment type="function">
    <text evidence="1">Specifically recognizes and binds N6-methyladenosine (m6A)-containing RNAs, and regulates mRNA stability. M6A is a modification present at internal sites of mRNAs and some non-coding RNAs and plays a role in mRNA stability and processing.</text>
</comment>
<evidence type="ECO:0000313" key="3">
    <source>
        <dbReference type="Proteomes" id="UP000515121"/>
    </source>
</evidence>
<dbReference type="GeneID" id="111287734"/>
<dbReference type="Gene3D" id="3.10.590.10">
    <property type="entry name" value="ph1033 like domains"/>
    <property type="match status" value="1"/>
</dbReference>
<dbReference type="Pfam" id="PF04146">
    <property type="entry name" value="YTH"/>
    <property type="match status" value="1"/>
</dbReference>
<protein>
    <recommendedName>
        <fullName evidence="1">YTH domain-containing family protein</fullName>
    </recommendedName>
</protein>
<keyword evidence="1" id="KW-0694">RNA-binding</keyword>
<gene>
    <name evidence="4" type="primary">LOC111287734</name>
</gene>